<protein>
    <submittedName>
        <fullName evidence="1">Uncharacterized protein</fullName>
    </submittedName>
</protein>
<evidence type="ECO:0000313" key="1">
    <source>
        <dbReference type="EMBL" id="CAD2131782.1"/>
    </source>
</evidence>
<comment type="caution">
    <text evidence="1">The sequence shown here is derived from an EMBL/GenBank/DDBJ whole genome shotgun (WGS) entry which is preliminary data.</text>
</comment>
<gene>
    <name evidence="1" type="ORF">MENT_LOCUS3403</name>
</gene>
<dbReference type="Proteomes" id="UP000580250">
    <property type="component" value="Unassembled WGS sequence"/>
</dbReference>
<proteinExistence type="predicted"/>
<dbReference type="EMBL" id="CAJEWN010000011">
    <property type="protein sequence ID" value="CAD2131782.1"/>
    <property type="molecule type" value="Genomic_DNA"/>
</dbReference>
<organism evidence="1 2">
    <name type="scientific">Meloidogyne enterolobii</name>
    <name type="common">Root-knot nematode worm</name>
    <name type="synonym">Meloidogyne mayaguensis</name>
    <dbReference type="NCBI Taxonomy" id="390850"/>
    <lineage>
        <taxon>Eukaryota</taxon>
        <taxon>Metazoa</taxon>
        <taxon>Ecdysozoa</taxon>
        <taxon>Nematoda</taxon>
        <taxon>Chromadorea</taxon>
        <taxon>Rhabditida</taxon>
        <taxon>Tylenchina</taxon>
        <taxon>Tylenchomorpha</taxon>
        <taxon>Tylenchoidea</taxon>
        <taxon>Meloidogynidae</taxon>
        <taxon>Meloidogyninae</taxon>
        <taxon>Meloidogyne</taxon>
    </lineage>
</organism>
<dbReference type="AlphaFoldDB" id="A0A6V7TRY2"/>
<evidence type="ECO:0000313" key="2">
    <source>
        <dbReference type="Proteomes" id="UP000580250"/>
    </source>
</evidence>
<accession>A0A6V7TRY2</accession>
<name>A0A6V7TRY2_MELEN</name>
<sequence>MAVYAKLSMGNKNVFLHKPQQLHYQPPLKLVTHHALLIANAGLFMENQHVL</sequence>
<reference evidence="1 2" key="1">
    <citation type="submission" date="2020-08" db="EMBL/GenBank/DDBJ databases">
        <authorList>
            <person name="Koutsovoulos G."/>
            <person name="Danchin GJ E."/>
        </authorList>
    </citation>
    <scope>NUCLEOTIDE SEQUENCE [LARGE SCALE GENOMIC DNA]</scope>
</reference>